<dbReference type="Gene3D" id="1.10.10.10">
    <property type="entry name" value="Winged helix-like DNA-binding domain superfamily/Winged helix DNA-binding domain"/>
    <property type="match status" value="3"/>
</dbReference>
<dbReference type="PANTHER" id="PTHR33602:SF1">
    <property type="entry name" value="REGULATORY PROTEIN RECX FAMILY PROTEIN"/>
    <property type="match status" value="1"/>
</dbReference>
<evidence type="ECO:0000259" key="9">
    <source>
        <dbReference type="Pfam" id="PF21982"/>
    </source>
</evidence>
<evidence type="ECO:0000313" key="11">
    <source>
        <dbReference type="Proteomes" id="UP001185028"/>
    </source>
</evidence>
<keyword evidence="11" id="KW-1185">Reference proteome</keyword>
<feature type="region of interest" description="Disordered" evidence="6">
    <location>
        <begin position="1"/>
        <end position="49"/>
    </location>
</feature>
<organism evidence="10 11">
    <name type="scientific">Paenibacillus hunanensis</name>
    <dbReference type="NCBI Taxonomy" id="539262"/>
    <lineage>
        <taxon>Bacteria</taxon>
        <taxon>Bacillati</taxon>
        <taxon>Bacillota</taxon>
        <taxon>Bacilli</taxon>
        <taxon>Bacillales</taxon>
        <taxon>Paenibacillaceae</taxon>
        <taxon>Paenibacillus</taxon>
    </lineage>
</organism>
<evidence type="ECO:0000256" key="6">
    <source>
        <dbReference type="SAM" id="MobiDB-lite"/>
    </source>
</evidence>
<proteinExistence type="inferred from homology"/>
<comment type="similarity">
    <text evidence="2 5">Belongs to the RecX family.</text>
</comment>
<dbReference type="Pfam" id="PF21981">
    <property type="entry name" value="RecX_HTH3"/>
    <property type="match status" value="1"/>
</dbReference>
<evidence type="ECO:0000313" key="10">
    <source>
        <dbReference type="EMBL" id="MDR6244645.1"/>
    </source>
</evidence>
<dbReference type="RefSeq" id="WP_188776719.1">
    <property type="nucleotide sequence ID" value="NZ_BMMB01000007.1"/>
</dbReference>
<dbReference type="HAMAP" id="MF_01114">
    <property type="entry name" value="RecX"/>
    <property type="match status" value="1"/>
</dbReference>
<dbReference type="InterPro" id="IPR003783">
    <property type="entry name" value="Regulatory_RecX"/>
</dbReference>
<comment type="function">
    <text evidence="5">Modulates RecA activity.</text>
</comment>
<evidence type="ECO:0000256" key="4">
    <source>
        <dbReference type="ARBA" id="ARBA00022490"/>
    </source>
</evidence>
<comment type="caution">
    <text evidence="10">The sequence shown here is derived from an EMBL/GenBank/DDBJ whole genome shotgun (WGS) entry which is preliminary data.</text>
</comment>
<dbReference type="InterPro" id="IPR036388">
    <property type="entry name" value="WH-like_DNA-bd_sf"/>
</dbReference>
<comment type="subcellular location">
    <subcellularLocation>
        <location evidence="1 5">Cytoplasm</location>
    </subcellularLocation>
</comment>
<dbReference type="Pfam" id="PF02631">
    <property type="entry name" value="RecX_HTH2"/>
    <property type="match status" value="1"/>
</dbReference>
<feature type="domain" description="RecX third three-helical" evidence="8">
    <location>
        <begin position="215"/>
        <end position="261"/>
    </location>
</feature>
<feature type="domain" description="RecX first three-helical" evidence="9">
    <location>
        <begin position="122"/>
        <end position="161"/>
    </location>
</feature>
<evidence type="ECO:0000256" key="5">
    <source>
        <dbReference type="HAMAP-Rule" id="MF_01114"/>
    </source>
</evidence>
<dbReference type="PANTHER" id="PTHR33602">
    <property type="entry name" value="REGULATORY PROTEIN RECX FAMILY PROTEIN"/>
    <property type="match status" value="1"/>
</dbReference>
<keyword evidence="4 5" id="KW-0963">Cytoplasm</keyword>
<sequence>MNNRYSWGRKQKKREVSNTTNEPNESNENHEYSTTSKEQQWEQEEELEDRADPLEHFPEHEELEITGVEQARWPRLHYKLFFGELKLVVHEDVMIKYRMLKGYSFTKDALRDIMAANKLQAAYASSINYLSYRSRTRTEVARKLKEKGHDEHVIETTLERLEQEKLIDDHLFAEQWARQRVRTQKKGKVWIRQELRQKGVQPAHIEQALGEIDEDEELVSATMLARKKWNSTSGEWLDKKRKTMAYLMRRGYSSDLVRRALAAMEEQNQMEEEND</sequence>
<evidence type="ECO:0000256" key="2">
    <source>
        <dbReference type="ARBA" id="ARBA00009695"/>
    </source>
</evidence>
<protein>
    <recommendedName>
        <fullName evidence="3 5">Regulatory protein RecX</fullName>
    </recommendedName>
</protein>
<evidence type="ECO:0000259" key="7">
    <source>
        <dbReference type="Pfam" id="PF02631"/>
    </source>
</evidence>
<reference evidence="10 11" key="1">
    <citation type="submission" date="2023-07" db="EMBL/GenBank/DDBJ databases">
        <title>Genomic Encyclopedia of Type Strains, Phase IV (KMG-IV): sequencing the most valuable type-strain genomes for metagenomic binning, comparative biology and taxonomic classification.</title>
        <authorList>
            <person name="Goeker M."/>
        </authorList>
    </citation>
    <scope>NUCLEOTIDE SEQUENCE [LARGE SCALE GENOMIC DNA]</scope>
    <source>
        <strain evidence="10 11">DSM 22170</strain>
    </source>
</reference>
<accession>A0ABU1IZF5</accession>
<dbReference type="Proteomes" id="UP001185028">
    <property type="component" value="Unassembled WGS sequence"/>
</dbReference>
<evidence type="ECO:0000259" key="8">
    <source>
        <dbReference type="Pfam" id="PF21981"/>
    </source>
</evidence>
<dbReference type="InterPro" id="IPR053925">
    <property type="entry name" value="RecX_HTH_3rd"/>
</dbReference>
<name>A0ABU1IZF5_9BACL</name>
<dbReference type="InterPro" id="IPR053924">
    <property type="entry name" value="RecX_HTH_2nd"/>
</dbReference>
<evidence type="ECO:0000256" key="1">
    <source>
        <dbReference type="ARBA" id="ARBA00004496"/>
    </source>
</evidence>
<feature type="domain" description="RecX second three-helical" evidence="7">
    <location>
        <begin position="168"/>
        <end position="209"/>
    </location>
</feature>
<dbReference type="Pfam" id="PF21982">
    <property type="entry name" value="RecX_HTH1"/>
    <property type="match status" value="1"/>
</dbReference>
<dbReference type="EMBL" id="JAVDQH010000009">
    <property type="protein sequence ID" value="MDR6244645.1"/>
    <property type="molecule type" value="Genomic_DNA"/>
</dbReference>
<gene>
    <name evidence="5" type="primary">recX</name>
    <name evidence="10" type="ORF">JOC58_002542</name>
</gene>
<feature type="compositionally biased region" description="Low complexity" evidence="6">
    <location>
        <begin position="17"/>
        <end position="26"/>
    </location>
</feature>
<evidence type="ECO:0000256" key="3">
    <source>
        <dbReference type="ARBA" id="ARBA00018111"/>
    </source>
</evidence>
<dbReference type="InterPro" id="IPR053926">
    <property type="entry name" value="RecX_HTH_1st"/>
</dbReference>